<evidence type="ECO:0000313" key="4">
    <source>
        <dbReference type="Proteomes" id="UP000295293"/>
    </source>
</evidence>
<feature type="region of interest" description="Disordered" evidence="1">
    <location>
        <begin position="576"/>
        <end position="597"/>
    </location>
</feature>
<evidence type="ECO:0000256" key="2">
    <source>
        <dbReference type="SAM" id="SignalP"/>
    </source>
</evidence>
<dbReference type="AlphaFoldDB" id="A0A4R6YWU1"/>
<reference evidence="3 4" key="1">
    <citation type="submission" date="2019-03" db="EMBL/GenBank/DDBJ databases">
        <title>Genomic Encyclopedia of Type Strains, Phase IV (KMG-IV): sequencing the most valuable type-strain genomes for metagenomic binning, comparative biology and taxonomic classification.</title>
        <authorList>
            <person name="Goeker M."/>
        </authorList>
    </citation>
    <scope>NUCLEOTIDE SEQUENCE [LARGE SCALE GENOMIC DNA]</scope>
    <source>
        <strain evidence="3 4">DSM 21667</strain>
    </source>
</reference>
<gene>
    <name evidence="3" type="ORF">DFR29_107318</name>
</gene>
<dbReference type="Proteomes" id="UP000295293">
    <property type="component" value="Unassembled WGS sequence"/>
</dbReference>
<dbReference type="EMBL" id="SNZH01000007">
    <property type="protein sequence ID" value="TDR43304.1"/>
    <property type="molecule type" value="Genomic_DNA"/>
</dbReference>
<keyword evidence="4" id="KW-1185">Reference proteome</keyword>
<evidence type="ECO:0000313" key="3">
    <source>
        <dbReference type="EMBL" id="TDR43304.1"/>
    </source>
</evidence>
<dbReference type="RefSeq" id="WP_166654080.1">
    <property type="nucleotide sequence ID" value="NZ_SNZH01000007.1"/>
</dbReference>
<keyword evidence="2" id="KW-0732">Signal</keyword>
<name>A0A4R6YWU1_9GAMM</name>
<protein>
    <submittedName>
        <fullName evidence="3">Uncharacterized protein</fullName>
    </submittedName>
</protein>
<proteinExistence type="predicted"/>
<comment type="caution">
    <text evidence="3">The sequence shown here is derived from an EMBL/GenBank/DDBJ whole genome shotgun (WGS) entry which is preliminary data.</text>
</comment>
<feature type="chain" id="PRO_5020285984" evidence="2">
    <location>
        <begin position="27"/>
        <end position="816"/>
    </location>
</feature>
<feature type="signal peptide" evidence="2">
    <location>
        <begin position="1"/>
        <end position="26"/>
    </location>
</feature>
<sequence length="816" mass="88925">MKRELLHCLVAFALTLLASASGHAQAVIDAPLPLETQPFGNLTLVEEINTATATPSFQSPAGASSVATVLGRSARIMSMSPDAKAFAYRIGTGRGLVAGRAYVLEVEYPDDVARTIYVANRGADLVRGLATGKAVGDARRQFTRSTLESLDYPQSQQWTSLRSLFVLHERFSTLKAERNAVCANRNLLPADGFDVVVFQNKQWDDPRGSGAAIGKIRLYEVSNAATLPAPINYPSAPLPRRHLFWREEMADEAVSSNNAVQRAFAQPIDWFQAKITLARFYGFNTLGKDLMEWGHNQGFDGGDAQWIWNAQPPLVDIWTQIVARAGAAGLSVLPYFEYGGSIGACSGANCGYRSLGAQRRTKKLWDGVYTTCGNTSYYTCVWWTEGYSADVTDPDTLIDLQHLIDRTVIAHRNVADFVGIWLRTRQTKLPISFSPATLARYNADVPAQPRTIAQLRNDEASRASYYDWWYGKRRSLLLNVRDYMRSGLGDAFAQVHFSAYPGEPPPPAYTTPAEANLTNLISDDVSWWNTYAASLSGNADPDVANWYRWQWGGFTPAQALTQRQHYNGVFKTFAIPSSGSERPEETHSAPPPDPLRYASTNGISMTLPFGTGLYTVGDVQLFSDFSNDAGQTLTHFYPLNEDNGAAFEDAACTTHYAVSPTEPFQGRVGYTAVAVDRAGPYVTLAEARALANGNPINIGYLESSSFSRGEPAYVRRFNRALLSLPALAAATRTGAASDAAVVVREIVTAQGNYYAVINTALAPKTAVTVQLGGSGVVQDLLAGTALASTQLRFDLYPGEVRTFRVGGDAIFANGFQ</sequence>
<evidence type="ECO:0000256" key="1">
    <source>
        <dbReference type="SAM" id="MobiDB-lite"/>
    </source>
</evidence>
<accession>A0A4R6YWU1</accession>
<organism evidence="3 4">
    <name type="scientific">Tahibacter aquaticus</name>
    <dbReference type="NCBI Taxonomy" id="520092"/>
    <lineage>
        <taxon>Bacteria</taxon>
        <taxon>Pseudomonadati</taxon>
        <taxon>Pseudomonadota</taxon>
        <taxon>Gammaproteobacteria</taxon>
        <taxon>Lysobacterales</taxon>
        <taxon>Rhodanobacteraceae</taxon>
        <taxon>Tahibacter</taxon>
    </lineage>
</organism>